<name>A0AA88H4V8_NAELO</name>
<protein>
    <submittedName>
        <fullName evidence="1">Uncharacterized protein</fullName>
    </submittedName>
</protein>
<dbReference type="Proteomes" id="UP000816034">
    <property type="component" value="Unassembled WGS sequence"/>
</dbReference>
<dbReference type="InterPro" id="IPR009072">
    <property type="entry name" value="Histone-fold"/>
</dbReference>
<keyword evidence="2" id="KW-1185">Reference proteome</keyword>
<dbReference type="Gene3D" id="1.10.20.10">
    <property type="entry name" value="Histone, subunit A"/>
    <property type="match status" value="1"/>
</dbReference>
<dbReference type="AlphaFoldDB" id="A0AA88H4V8"/>
<evidence type="ECO:0000313" key="2">
    <source>
        <dbReference type="Proteomes" id="UP000816034"/>
    </source>
</evidence>
<dbReference type="EMBL" id="PYSW02000003">
    <property type="protein sequence ID" value="KAG2392957.1"/>
    <property type="molecule type" value="Genomic_DNA"/>
</dbReference>
<comment type="caution">
    <text evidence="1">The sequence shown here is derived from an EMBL/GenBank/DDBJ whole genome shotgun (WGS) entry which is preliminary data.</text>
</comment>
<accession>A0AA88H4V8</accession>
<reference evidence="1 2" key="1">
    <citation type="journal article" date="2018" name="BMC Genomics">
        <title>The genome of Naegleria lovaniensis, the basis for a comparative approach to unravel pathogenicity factors of the human pathogenic amoeba N. fowleri.</title>
        <authorList>
            <person name="Liechti N."/>
            <person name="Schurch N."/>
            <person name="Bruggmann R."/>
            <person name="Wittwer M."/>
        </authorList>
    </citation>
    <scope>NUCLEOTIDE SEQUENCE [LARGE SCALE GENOMIC DNA]</scope>
    <source>
        <strain evidence="1 2">ATCC 30569</strain>
    </source>
</reference>
<sequence>MSSQPSRLLPASSFAFPIDFSLSKVLSSVSSLKTLSDEASLKMSNFLHTTLLYWLFNGLGGQQIFKLRKDLEDYDHVKKLVEDYLQEVKREQIDSKKGSFHHQDDHLDETPENHQYSSLNDFIHRLTSQCIPPDLKMHAQAEALKTCFKMNSLLSSSSEEGSLDASQHFPLNELGLNFQVQQIQTFIEKHCSFQAQAFQEKVHVLEVYAAFTAILEYLSAEILELSSSHLSSSSSDPKCLSVEALEKGVLSDSALLDLPYSVLMLL</sequence>
<dbReference type="GO" id="GO:0046982">
    <property type="term" value="F:protein heterodimerization activity"/>
    <property type="evidence" value="ECO:0007669"/>
    <property type="project" value="InterPro"/>
</dbReference>
<dbReference type="RefSeq" id="XP_044554851.1">
    <property type="nucleotide sequence ID" value="XM_044699732.1"/>
</dbReference>
<gene>
    <name evidence="1" type="ORF">C9374_009534</name>
</gene>
<evidence type="ECO:0000313" key="1">
    <source>
        <dbReference type="EMBL" id="KAG2392957.1"/>
    </source>
</evidence>
<dbReference type="GeneID" id="68101988"/>
<proteinExistence type="predicted"/>
<organism evidence="1 2">
    <name type="scientific">Naegleria lovaniensis</name>
    <name type="common">Amoeba</name>
    <dbReference type="NCBI Taxonomy" id="51637"/>
    <lineage>
        <taxon>Eukaryota</taxon>
        <taxon>Discoba</taxon>
        <taxon>Heterolobosea</taxon>
        <taxon>Tetramitia</taxon>
        <taxon>Eutetramitia</taxon>
        <taxon>Vahlkampfiidae</taxon>
        <taxon>Naegleria</taxon>
    </lineage>
</organism>